<dbReference type="AlphaFoldDB" id="A0A9X2F8A3"/>
<feature type="transmembrane region" description="Helical" evidence="1">
    <location>
        <begin position="175"/>
        <end position="198"/>
    </location>
</feature>
<feature type="signal peptide" evidence="2">
    <location>
        <begin position="1"/>
        <end position="25"/>
    </location>
</feature>
<evidence type="ECO:0000259" key="3">
    <source>
        <dbReference type="Pfam" id="PF14534"/>
    </source>
</evidence>
<dbReference type="Gene3D" id="3.10.450.50">
    <property type="match status" value="1"/>
</dbReference>
<reference evidence="4" key="1">
    <citation type="submission" date="2022-06" db="EMBL/GenBank/DDBJ databases">
        <title>Aeoliella straminimaris, a novel planctomycete from sediments.</title>
        <authorList>
            <person name="Vitorino I.R."/>
            <person name="Lage O.M."/>
        </authorList>
    </citation>
    <scope>NUCLEOTIDE SEQUENCE</scope>
    <source>
        <strain evidence="4">ICT_H6.2</strain>
    </source>
</reference>
<accession>A0A9X2F8A3</accession>
<dbReference type="SUPFAM" id="SSF54427">
    <property type="entry name" value="NTF2-like"/>
    <property type="match status" value="1"/>
</dbReference>
<feature type="chain" id="PRO_5040748698" evidence="2">
    <location>
        <begin position="26"/>
        <end position="212"/>
    </location>
</feature>
<keyword evidence="5" id="KW-1185">Reference proteome</keyword>
<name>A0A9X2F8A3_9BACT</name>
<evidence type="ECO:0000256" key="2">
    <source>
        <dbReference type="SAM" id="SignalP"/>
    </source>
</evidence>
<evidence type="ECO:0000313" key="4">
    <source>
        <dbReference type="EMBL" id="MCO6043432.1"/>
    </source>
</evidence>
<comment type="caution">
    <text evidence="4">The sequence shown here is derived from an EMBL/GenBank/DDBJ whole genome shotgun (WGS) entry which is preliminary data.</text>
</comment>
<feature type="domain" description="DUF4440" evidence="3">
    <location>
        <begin position="41"/>
        <end position="157"/>
    </location>
</feature>
<gene>
    <name evidence="4" type="ORF">NG895_05890</name>
</gene>
<dbReference type="InterPro" id="IPR032710">
    <property type="entry name" value="NTF2-like_dom_sf"/>
</dbReference>
<sequence>MTSHKGLSVIGAGLLWAMIAVPALAQDGDQPPADAEVHDQLRALRDQAVTAFKERDIDALLECLTDDVTVVVQNGELYQGHQGVREFHQEMSEGDDRKVQSQTTDFKTDELSLLYGEDTATAHGTIEDHFVLSRGMEFDLFSRWTATLVKEGDQWKVAVFHVSTDMFDNGVMDQLMWWNAIKVGAIALLAGIIVALVLTKMFGKKSPAGENA</sequence>
<keyword evidence="1" id="KW-0812">Transmembrane</keyword>
<keyword evidence="2" id="KW-0732">Signal</keyword>
<dbReference type="Proteomes" id="UP001155241">
    <property type="component" value="Unassembled WGS sequence"/>
</dbReference>
<proteinExistence type="predicted"/>
<dbReference type="InterPro" id="IPR027843">
    <property type="entry name" value="DUF4440"/>
</dbReference>
<evidence type="ECO:0000313" key="5">
    <source>
        <dbReference type="Proteomes" id="UP001155241"/>
    </source>
</evidence>
<evidence type="ECO:0000256" key="1">
    <source>
        <dbReference type="SAM" id="Phobius"/>
    </source>
</evidence>
<protein>
    <submittedName>
        <fullName evidence="4">Nuclear transport factor 2 family protein</fullName>
    </submittedName>
</protein>
<keyword evidence="1" id="KW-1133">Transmembrane helix</keyword>
<dbReference type="EMBL" id="JAMXLR010000024">
    <property type="protein sequence ID" value="MCO6043432.1"/>
    <property type="molecule type" value="Genomic_DNA"/>
</dbReference>
<dbReference type="RefSeq" id="WP_252851539.1">
    <property type="nucleotide sequence ID" value="NZ_JAMXLR010000024.1"/>
</dbReference>
<organism evidence="4 5">
    <name type="scientific">Aeoliella straminimaris</name>
    <dbReference type="NCBI Taxonomy" id="2954799"/>
    <lineage>
        <taxon>Bacteria</taxon>
        <taxon>Pseudomonadati</taxon>
        <taxon>Planctomycetota</taxon>
        <taxon>Planctomycetia</taxon>
        <taxon>Pirellulales</taxon>
        <taxon>Lacipirellulaceae</taxon>
        <taxon>Aeoliella</taxon>
    </lineage>
</organism>
<keyword evidence="1" id="KW-0472">Membrane</keyword>
<dbReference type="Pfam" id="PF14534">
    <property type="entry name" value="DUF4440"/>
    <property type="match status" value="1"/>
</dbReference>